<keyword evidence="3" id="KW-0963">Cytoplasm</keyword>
<comment type="subunit">
    <text evidence="6">Supercomplex made of cofactors A to E. Cofactors A and D function by capturing and stabilizing tubulin in a quasi-native conformation. Cofactor E binds to the cofactor D-tubulin complex; interaction with cofactor C then causes the release of tubulin polypeptides that are committed to the native state.</text>
</comment>
<evidence type="ECO:0000256" key="6">
    <source>
        <dbReference type="ARBA" id="ARBA00026055"/>
    </source>
</evidence>
<dbReference type="InterPro" id="IPR006599">
    <property type="entry name" value="CARP_motif"/>
</dbReference>
<dbReference type="GO" id="GO:0015631">
    <property type="term" value="F:tubulin binding"/>
    <property type="evidence" value="ECO:0007669"/>
    <property type="project" value="InterPro"/>
</dbReference>
<dbReference type="InterPro" id="IPR012945">
    <property type="entry name" value="Tubulin-bd_cofactor_C_dom"/>
</dbReference>
<dbReference type="GO" id="GO:0007021">
    <property type="term" value="P:tubulin complex assembly"/>
    <property type="evidence" value="ECO:0007669"/>
    <property type="project" value="TreeGrafter"/>
</dbReference>
<dbReference type="GO" id="GO:0007023">
    <property type="term" value="P:post-chaperonin tubulin folding pathway"/>
    <property type="evidence" value="ECO:0007669"/>
    <property type="project" value="InterPro"/>
</dbReference>
<evidence type="ECO:0000256" key="5">
    <source>
        <dbReference type="ARBA" id="ARBA00023186"/>
    </source>
</evidence>
<dbReference type="PANTHER" id="PTHR15139:SF0">
    <property type="entry name" value="TUBULIN-SPECIFIC CHAPERONE C"/>
    <property type="match status" value="1"/>
</dbReference>
<dbReference type="PROSITE" id="PS51329">
    <property type="entry name" value="C_CAP_COFACTOR_C"/>
    <property type="match status" value="1"/>
</dbReference>
<dbReference type="InterPro" id="IPR027684">
    <property type="entry name" value="TBCC"/>
</dbReference>
<keyword evidence="5" id="KW-0143">Chaperone</keyword>
<sequence length="342" mass="40321">MEEEESTAALMERKLKILHQKNEERKLRLEKRKELKTKDSIAEENINLILIKFEQLNDEILSVLKQIEDINVPKESLPELFDSCYCKLEEWQKMISLSSHILKIYHKKHLQDKYHDMNDRRVKLEQSLLPEKKFSFRKMEKKDAKNETGDKEISDKVMVDEVDAALNKAHKKYVYKFDDEFGLNGKEDESTSFSYDQLSKKDVVFRDLKNCRLTLEGGANTMHFVSLVDCRILCGPVSTSIFVEKCSECTFVVACQQLRVHSTSDCDFYVHVTSRAIIEDCERVRFAPFNWKYEGIDEHFKSVNLDIKENNWNLVNDFNWLSSVPSPNWKVIEEEERVVEWN</sequence>
<dbReference type="Proteomes" id="UP001367676">
    <property type="component" value="Unassembled WGS sequence"/>
</dbReference>
<dbReference type="Gene3D" id="2.160.20.70">
    <property type="match status" value="1"/>
</dbReference>
<dbReference type="AlphaFoldDB" id="A0AAN9Y6A2"/>
<dbReference type="InterPro" id="IPR016098">
    <property type="entry name" value="CAP/MinC_C"/>
</dbReference>
<dbReference type="InterPro" id="IPR031925">
    <property type="entry name" value="TBCC_N"/>
</dbReference>
<reference evidence="8 9" key="1">
    <citation type="submission" date="2024-03" db="EMBL/GenBank/DDBJ databases">
        <title>Adaptation during the transition from Ophiocordyceps entomopathogen to insect associate is accompanied by gene loss and intensified selection.</title>
        <authorList>
            <person name="Ward C.M."/>
            <person name="Onetto C.A."/>
            <person name="Borneman A.R."/>
        </authorList>
    </citation>
    <scope>NUCLEOTIDE SEQUENCE [LARGE SCALE GENOMIC DNA]</scope>
    <source>
        <strain evidence="8">AWRI1</strain>
        <tissue evidence="8">Single Adult Female</tissue>
    </source>
</reference>
<dbReference type="Pfam" id="PF16752">
    <property type="entry name" value="TBCC_N"/>
    <property type="match status" value="1"/>
</dbReference>
<evidence type="ECO:0000313" key="8">
    <source>
        <dbReference type="EMBL" id="KAK7601413.1"/>
    </source>
</evidence>
<evidence type="ECO:0000256" key="4">
    <source>
        <dbReference type="ARBA" id="ARBA00022990"/>
    </source>
</evidence>
<protein>
    <recommendedName>
        <fullName evidence="7">C-CAP/cofactor C-like domain-containing protein</fullName>
    </recommendedName>
</protein>
<proteinExistence type="inferred from homology"/>
<evidence type="ECO:0000256" key="2">
    <source>
        <dbReference type="ARBA" id="ARBA00008848"/>
    </source>
</evidence>
<evidence type="ECO:0000256" key="3">
    <source>
        <dbReference type="ARBA" id="ARBA00022490"/>
    </source>
</evidence>
<feature type="domain" description="C-CAP/cofactor C-like" evidence="7">
    <location>
        <begin position="171"/>
        <end position="320"/>
    </location>
</feature>
<evidence type="ECO:0000313" key="9">
    <source>
        <dbReference type="Proteomes" id="UP001367676"/>
    </source>
</evidence>
<name>A0AAN9Y6A2_9HEMI</name>
<keyword evidence="9" id="KW-1185">Reference proteome</keyword>
<dbReference type="EMBL" id="JBBCAQ010000010">
    <property type="protein sequence ID" value="KAK7601413.1"/>
    <property type="molecule type" value="Genomic_DNA"/>
</dbReference>
<organism evidence="8 9">
    <name type="scientific">Parthenolecanium corni</name>
    <dbReference type="NCBI Taxonomy" id="536013"/>
    <lineage>
        <taxon>Eukaryota</taxon>
        <taxon>Metazoa</taxon>
        <taxon>Ecdysozoa</taxon>
        <taxon>Arthropoda</taxon>
        <taxon>Hexapoda</taxon>
        <taxon>Insecta</taxon>
        <taxon>Pterygota</taxon>
        <taxon>Neoptera</taxon>
        <taxon>Paraneoptera</taxon>
        <taxon>Hemiptera</taxon>
        <taxon>Sternorrhyncha</taxon>
        <taxon>Coccoidea</taxon>
        <taxon>Coccidae</taxon>
        <taxon>Parthenolecanium</taxon>
    </lineage>
</organism>
<comment type="caution">
    <text evidence="8">The sequence shown here is derived from an EMBL/GenBank/DDBJ whole genome shotgun (WGS) entry which is preliminary data.</text>
</comment>
<evidence type="ECO:0000256" key="1">
    <source>
        <dbReference type="ARBA" id="ARBA00004496"/>
    </source>
</evidence>
<dbReference type="InterPro" id="IPR038397">
    <property type="entry name" value="TBCC_N_sf"/>
</dbReference>
<comment type="similarity">
    <text evidence="2">Belongs to the TBCC family.</text>
</comment>
<keyword evidence="4" id="KW-0007">Acetylation</keyword>
<evidence type="ECO:0000259" key="7">
    <source>
        <dbReference type="PROSITE" id="PS51329"/>
    </source>
</evidence>
<dbReference type="SMART" id="SM00673">
    <property type="entry name" value="CARP"/>
    <property type="match status" value="2"/>
</dbReference>
<dbReference type="PANTHER" id="PTHR15139">
    <property type="entry name" value="TUBULIN FOLDING COFACTOR C"/>
    <property type="match status" value="1"/>
</dbReference>
<dbReference type="GO" id="GO:0005737">
    <property type="term" value="C:cytoplasm"/>
    <property type="evidence" value="ECO:0007669"/>
    <property type="project" value="UniProtKB-SubCell"/>
</dbReference>
<gene>
    <name evidence="8" type="ORF">V9T40_008854</name>
</gene>
<accession>A0AAN9Y6A2</accession>
<dbReference type="Pfam" id="PF07986">
    <property type="entry name" value="TBCC"/>
    <property type="match status" value="1"/>
</dbReference>
<dbReference type="InterPro" id="IPR017901">
    <property type="entry name" value="C-CAP_CF_C-like"/>
</dbReference>
<comment type="subcellular location">
    <subcellularLocation>
        <location evidence="1">Cytoplasm</location>
    </subcellularLocation>
</comment>
<dbReference type="Gene3D" id="1.20.58.1250">
    <property type="entry name" value="Tubulin Binding Cofactor C, N-terminal domain"/>
    <property type="match status" value="1"/>
</dbReference>